<keyword evidence="1" id="KW-0028">Amino-acid biosynthesis</keyword>
<protein>
    <submittedName>
        <fullName evidence="7">Putative aspartate-semialdehyde dehydrogenase</fullName>
    </submittedName>
</protein>
<dbReference type="SUPFAM" id="SSF55347">
    <property type="entry name" value="Glyceraldehyde-3-phosphate dehydrogenase-like, C-terminal domain"/>
    <property type="match status" value="1"/>
</dbReference>
<name>A0A1R1PKS5_ZANCU</name>
<dbReference type="CDD" id="cd18130">
    <property type="entry name" value="ASADH_C_arch_fung_like"/>
    <property type="match status" value="1"/>
</dbReference>
<dbReference type="NCBIfam" id="NF006416">
    <property type="entry name" value="PRK08664.1"/>
    <property type="match status" value="1"/>
</dbReference>
<evidence type="ECO:0000256" key="3">
    <source>
        <dbReference type="ARBA" id="ARBA00022857"/>
    </source>
</evidence>
<dbReference type="PANTHER" id="PTHR46718">
    <property type="entry name" value="ASPARTATE-SEMIALDEHYDE DEHYDROGENASE"/>
    <property type="match status" value="1"/>
</dbReference>
<dbReference type="GO" id="GO:0009086">
    <property type="term" value="P:methionine biosynthetic process"/>
    <property type="evidence" value="ECO:0007669"/>
    <property type="project" value="UniProtKB-KW"/>
</dbReference>
<dbReference type="EMBL" id="LSSK01000866">
    <property type="protein sequence ID" value="OMH81565.1"/>
    <property type="molecule type" value="Genomic_DNA"/>
</dbReference>
<dbReference type="InterPro" id="IPR012280">
    <property type="entry name" value="Semialdhyde_DH_dimer_dom"/>
</dbReference>
<keyword evidence="2" id="KW-0791">Threonine biosynthesis</keyword>
<keyword evidence="4" id="KW-0560">Oxidoreductase</keyword>
<dbReference type="GO" id="GO:0004073">
    <property type="term" value="F:aspartate-semialdehyde dehydrogenase activity"/>
    <property type="evidence" value="ECO:0007669"/>
    <property type="project" value="TreeGrafter"/>
</dbReference>
<comment type="caution">
    <text evidence="7">The sequence shown here is derived from an EMBL/GenBank/DDBJ whole genome shotgun (WGS) entry which is preliminary data.</text>
</comment>
<keyword evidence="5" id="KW-0486">Methionine biosynthesis</keyword>
<feature type="domain" description="Semialdehyde dehydrogenase dimerisation" evidence="6">
    <location>
        <begin position="42"/>
        <end position="219"/>
    </location>
</feature>
<dbReference type="Gene3D" id="3.40.50.720">
    <property type="entry name" value="NAD(P)-binding Rossmann-like Domain"/>
    <property type="match status" value="1"/>
</dbReference>
<evidence type="ECO:0000313" key="8">
    <source>
        <dbReference type="Proteomes" id="UP000188320"/>
    </source>
</evidence>
<dbReference type="Pfam" id="PF02774">
    <property type="entry name" value="Semialdhyde_dhC"/>
    <property type="match status" value="1"/>
</dbReference>
<evidence type="ECO:0000256" key="4">
    <source>
        <dbReference type="ARBA" id="ARBA00023002"/>
    </source>
</evidence>
<evidence type="ECO:0000256" key="1">
    <source>
        <dbReference type="ARBA" id="ARBA00022605"/>
    </source>
</evidence>
<dbReference type="Proteomes" id="UP000188320">
    <property type="component" value="Unassembled WGS sequence"/>
</dbReference>
<dbReference type="GO" id="GO:0046983">
    <property type="term" value="F:protein dimerization activity"/>
    <property type="evidence" value="ECO:0007669"/>
    <property type="project" value="InterPro"/>
</dbReference>
<keyword evidence="3" id="KW-0521">NADP</keyword>
<evidence type="ECO:0000256" key="2">
    <source>
        <dbReference type="ARBA" id="ARBA00022697"/>
    </source>
</evidence>
<sequence length="241" mass="25917">MVPTANSEHMDVIPKQMAYFGSDKGFIVTNSNCSVSGVSVALKALQSEFGEIEKVFVTTLQAISGAGYPGVASLDIFDNVVPYISGEEEKIEIELLKILGSVDSSMSVFENLKNTAVSATCNRVPVLDGHLACVSVKFAQSPPPSVEQINDCLRRYRCEAQELGCYSAPKSAIHVSESPDRPQPRLDRMNDKGMGVTVGRVRPCNIFDCRLTVLVHNTILGAAGASILNAEIALKKGLIKL</sequence>
<gene>
    <name evidence="7" type="ORF">AX774_g4956</name>
</gene>
<organism evidence="7 8">
    <name type="scientific">Zancudomyces culisetae</name>
    <name type="common">Gut fungus</name>
    <name type="synonym">Smittium culisetae</name>
    <dbReference type="NCBI Taxonomy" id="1213189"/>
    <lineage>
        <taxon>Eukaryota</taxon>
        <taxon>Fungi</taxon>
        <taxon>Fungi incertae sedis</taxon>
        <taxon>Zoopagomycota</taxon>
        <taxon>Kickxellomycotina</taxon>
        <taxon>Harpellomycetes</taxon>
        <taxon>Harpellales</taxon>
        <taxon>Legeriomycetaceae</taxon>
        <taxon>Zancudomyces</taxon>
    </lineage>
</organism>
<evidence type="ECO:0000259" key="6">
    <source>
        <dbReference type="Pfam" id="PF02774"/>
    </source>
</evidence>
<dbReference type="PANTHER" id="PTHR46718:SF1">
    <property type="entry name" value="ASPARTATE-SEMIALDEHYDE DEHYDROGENASE"/>
    <property type="match status" value="1"/>
</dbReference>
<keyword evidence="8" id="KW-1185">Reference proteome</keyword>
<dbReference type="FunFam" id="3.30.360.10:FF:000016">
    <property type="entry name" value="Probable aspartate-semialdehyde dehydrogenase"/>
    <property type="match status" value="1"/>
</dbReference>
<reference evidence="8" key="1">
    <citation type="submission" date="2017-01" db="EMBL/GenBank/DDBJ databases">
        <authorList>
            <person name="Wang Y."/>
            <person name="White M."/>
            <person name="Kvist S."/>
            <person name="Moncalvo J.-M."/>
        </authorList>
    </citation>
    <scope>NUCLEOTIDE SEQUENCE [LARGE SCALE GENOMIC DNA]</scope>
    <source>
        <strain evidence="8">COL-18-3</strain>
    </source>
</reference>
<dbReference type="OrthoDB" id="1894490at2759"/>
<dbReference type="Gene3D" id="3.30.360.10">
    <property type="entry name" value="Dihydrodipicolinate Reductase, domain 2"/>
    <property type="match status" value="1"/>
</dbReference>
<proteinExistence type="predicted"/>
<dbReference type="AlphaFoldDB" id="A0A1R1PKS5"/>
<evidence type="ECO:0000256" key="5">
    <source>
        <dbReference type="ARBA" id="ARBA00023167"/>
    </source>
</evidence>
<dbReference type="GO" id="GO:0009088">
    <property type="term" value="P:threonine biosynthetic process"/>
    <property type="evidence" value="ECO:0007669"/>
    <property type="project" value="UniProtKB-KW"/>
</dbReference>
<dbReference type="InterPro" id="IPR051823">
    <property type="entry name" value="ASADH-related"/>
</dbReference>
<accession>A0A1R1PKS5</accession>
<evidence type="ECO:0000313" key="7">
    <source>
        <dbReference type="EMBL" id="OMH81565.1"/>
    </source>
</evidence>